<dbReference type="GO" id="GO:0016829">
    <property type="term" value="F:lyase activity"/>
    <property type="evidence" value="ECO:0007669"/>
    <property type="project" value="UniProtKB-KW"/>
</dbReference>
<sequence>MRTAAAIVAALFAALCLPLADAGAQDAPAAEADVRSEPFVPQAGTLSPNGEIAEIFSVTSLNAQVLRLEAALARAQAAHGVIPQSAADAITAAAIPENLPQAELDAEYAIVRHRMVALLNVLRRSLDADSADYLHYGATTVDLYDSAAMLQMRESVFELISDLRAIELQLVEQAAHYRDTPMIGRTLGQHALPITFGKKLSGYIGENRRHIDRLTDLLGRIERSIIMKGAVGSYLGLGEHGQEIERQMAAELGLPEPWPDDWHAGRDVFAEYALVQSLIAHTWARFGQEVFLLQMTDIGSVYEQLPGGAVGSSTMPHKINPSLSEALIQHGRVIPRLAEIVQDDMINFFERDNTSRPNEAVEAVALATEEMLGDASRLIARLRVNEARMAENLARSEGWILTQRIVFAIQDDLGREGAEHRLRDLAAEAGETGASLRQAIEDDGELLALFEPGELDALLDPATYLGLDGQLVDAVIEQAMAARASDPVRPSIP</sequence>
<feature type="domain" description="Adenylosuccinate lyase C-terminal" evidence="3">
    <location>
        <begin position="397"/>
        <end position="476"/>
    </location>
</feature>
<reference evidence="5" key="1">
    <citation type="journal article" date="2019" name="Int. J. Syst. Evol. Microbiol.">
        <title>The Global Catalogue of Microorganisms (GCM) 10K type strain sequencing project: providing services to taxonomists for standard genome sequencing and annotation.</title>
        <authorList>
            <consortium name="The Broad Institute Genomics Platform"/>
            <consortium name="The Broad Institute Genome Sequencing Center for Infectious Disease"/>
            <person name="Wu L."/>
            <person name="Ma J."/>
        </authorList>
    </citation>
    <scope>NUCLEOTIDE SEQUENCE [LARGE SCALE GENOMIC DNA]</scope>
    <source>
        <strain evidence="5">KCTC 52487</strain>
    </source>
</reference>
<name>A0ABV7A109_9PROT</name>
<evidence type="ECO:0000313" key="4">
    <source>
        <dbReference type="EMBL" id="MFC2927400.1"/>
    </source>
</evidence>
<dbReference type="SMART" id="SM00998">
    <property type="entry name" value="ADSL_C"/>
    <property type="match status" value="1"/>
</dbReference>
<dbReference type="PANTHER" id="PTHR43172">
    <property type="entry name" value="ADENYLOSUCCINATE LYASE"/>
    <property type="match status" value="1"/>
</dbReference>
<dbReference type="Pfam" id="PF10397">
    <property type="entry name" value="ADSL_C"/>
    <property type="match status" value="1"/>
</dbReference>
<dbReference type="PRINTS" id="PR00145">
    <property type="entry name" value="ARGSUCLYASE"/>
</dbReference>
<gene>
    <name evidence="4" type="ORF">ACFOOR_14935</name>
</gene>
<keyword evidence="2" id="KW-0732">Signal</keyword>
<feature type="chain" id="PRO_5046673131" evidence="2">
    <location>
        <begin position="23"/>
        <end position="493"/>
    </location>
</feature>
<feature type="signal peptide" evidence="2">
    <location>
        <begin position="1"/>
        <end position="22"/>
    </location>
</feature>
<dbReference type="Pfam" id="PF00206">
    <property type="entry name" value="Lyase_1"/>
    <property type="match status" value="1"/>
</dbReference>
<dbReference type="InterPro" id="IPR020557">
    <property type="entry name" value="Fumarate_lyase_CS"/>
</dbReference>
<keyword evidence="5" id="KW-1185">Reference proteome</keyword>
<dbReference type="EMBL" id="JBHRSV010000031">
    <property type="protein sequence ID" value="MFC2927400.1"/>
    <property type="molecule type" value="Genomic_DNA"/>
</dbReference>
<dbReference type="InterPro" id="IPR000362">
    <property type="entry name" value="Fumarate_lyase_fam"/>
</dbReference>
<protein>
    <submittedName>
        <fullName evidence="4">Lyase family protein</fullName>
    </submittedName>
</protein>
<dbReference type="PANTHER" id="PTHR43172:SF1">
    <property type="entry name" value="ADENYLOSUCCINATE LYASE"/>
    <property type="match status" value="1"/>
</dbReference>
<dbReference type="Gene3D" id="1.10.40.30">
    <property type="entry name" value="Fumarase/aspartase (C-terminal domain)"/>
    <property type="match status" value="1"/>
</dbReference>
<dbReference type="InterPro" id="IPR019468">
    <property type="entry name" value="AdenyloSucc_lyase_C"/>
</dbReference>
<dbReference type="RefSeq" id="WP_343165244.1">
    <property type="nucleotide sequence ID" value="NZ_JBHRSV010000031.1"/>
</dbReference>
<evidence type="ECO:0000256" key="1">
    <source>
        <dbReference type="ARBA" id="ARBA00023239"/>
    </source>
</evidence>
<evidence type="ECO:0000259" key="3">
    <source>
        <dbReference type="SMART" id="SM00998"/>
    </source>
</evidence>
<keyword evidence="1 4" id="KW-0456">Lyase</keyword>
<accession>A0ABV7A109</accession>
<dbReference type="Proteomes" id="UP001595379">
    <property type="component" value="Unassembled WGS sequence"/>
</dbReference>
<dbReference type="InterPro" id="IPR008948">
    <property type="entry name" value="L-Aspartase-like"/>
</dbReference>
<dbReference type="Gene3D" id="1.20.200.10">
    <property type="entry name" value="Fumarase/aspartase (Central domain)"/>
    <property type="match status" value="1"/>
</dbReference>
<dbReference type="Gene3D" id="1.10.275.10">
    <property type="entry name" value="Fumarase/aspartase (N-terminal domain)"/>
    <property type="match status" value="1"/>
</dbReference>
<evidence type="ECO:0000256" key="2">
    <source>
        <dbReference type="SAM" id="SignalP"/>
    </source>
</evidence>
<dbReference type="InterPro" id="IPR024083">
    <property type="entry name" value="Fumarase/histidase_N"/>
</dbReference>
<comment type="caution">
    <text evidence="4">The sequence shown here is derived from an EMBL/GenBank/DDBJ whole genome shotgun (WGS) entry which is preliminary data.</text>
</comment>
<dbReference type="PROSITE" id="PS00163">
    <property type="entry name" value="FUMARATE_LYASES"/>
    <property type="match status" value="1"/>
</dbReference>
<evidence type="ECO:0000313" key="5">
    <source>
        <dbReference type="Proteomes" id="UP001595379"/>
    </source>
</evidence>
<proteinExistence type="predicted"/>
<dbReference type="SUPFAM" id="SSF48557">
    <property type="entry name" value="L-aspartase-like"/>
    <property type="match status" value="1"/>
</dbReference>
<dbReference type="InterPro" id="IPR022761">
    <property type="entry name" value="Fumarate_lyase_N"/>
</dbReference>
<organism evidence="4 5">
    <name type="scientific">Hyphobacterium vulgare</name>
    <dbReference type="NCBI Taxonomy" id="1736751"/>
    <lineage>
        <taxon>Bacteria</taxon>
        <taxon>Pseudomonadati</taxon>
        <taxon>Pseudomonadota</taxon>
        <taxon>Alphaproteobacteria</taxon>
        <taxon>Maricaulales</taxon>
        <taxon>Maricaulaceae</taxon>
        <taxon>Hyphobacterium</taxon>
    </lineage>
</organism>
<dbReference type="PRINTS" id="PR00149">
    <property type="entry name" value="FUMRATELYASE"/>
</dbReference>